<dbReference type="SUPFAM" id="SSF51735">
    <property type="entry name" value="NAD(P)-binding Rossmann-fold domains"/>
    <property type="match status" value="1"/>
</dbReference>
<dbReference type="InterPro" id="IPR029903">
    <property type="entry name" value="RmlD-like-bd"/>
</dbReference>
<dbReference type="GO" id="GO:0019305">
    <property type="term" value="P:dTDP-rhamnose biosynthetic process"/>
    <property type="evidence" value="ECO:0007669"/>
    <property type="project" value="UniProtKB-UniPathway"/>
</dbReference>
<sequence length="285" mass="30083">MGRRIVITGAGGQVGGFLAGEAARRGFEVAAWTHRDWDITDPQAAQRCVAPDDLVINCAAVANVDAAEADPQRAHAVNVTGPENLAHACARVGARLVHVSTDYVFGGEKRHPYDIGDATNPLSVYGRSKLAGELAVLAAQPDAVVVRTSWVYTGGSGNDFVAVLRRQAAGGDTVDVPDDQIGSPTYVKDLANALIEAGEGSIREPILHAANHGAVSRYEQARAVFEELGADPGRVRPVRPGESARRARRPGYSALSMATSVRAGLTPLRPWRQALAETLAQPLAD</sequence>
<dbReference type="Pfam" id="PF04321">
    <property type="entry name" value="RmlD_sub_bind"/>
    <property type="match status" value="1"/>
</dbReference>
<dbReference type="EMBL" id="AP022620">
    <property type="protein sequence ID" value="BBZ79926.1"/>
    <property type="molecule type" value="Genomic_DNA"/>
</dbReference>
<dbReference type="InterPro" id="IPR005913">
    <property type="entry name" value="dTDP_dehydrorham_reduct"/>
</dbReference>
<dbReference type="RefSeq" id="WP_163807241.1">
    <property type="nucleotide sequence ID" value="NZ_AP022620.1"/>
</dbReference>
<comment type="function">
    <text evidence="2">Catalyzes the reduction of dTDP-6-deoxy-L-lyxo-4-hexulose to yield dTDP-L-rhamnose.</text>
</comment>
<dbReference type="PANTHER" id="PTHR10491">
    <property type="entry name" value="DTDP-4-DEHYDRORHAMNOSE REDUCTASE"/>
    <property type="match status" value="1"/>
</dbReference>
<organism evidence="4 5">
    <name type="scientific">Mycolicibacterium anyangense</name>
    <dbReference type="NCBI Taxonomy" id="1431246"/>
    <lineage>
        <taxon>Bacteria</taxon>
        <taxon>Bacillati</taxon>
        <taxon>Actinomycetota</taxon>
        <taxon>Actinomycetes</taxon>
        <taxon>Mycobacteriales</taxon>
        <taxon>Mycobacteriaceae</taxon>
        <taxon>Mycolicibacterium</taxon>
    </lineage>
</organism>
<protein>
    <recommendedName>
        <fullName evidence="2">dTDP-4-dehydrorhamnose reductase</fullName>
        <ecNumber evidence="2">1.1.1.133</ecNumber>
    </recommendedName>
</protein>
<reference evidence="4 5" key="1">
    <citation type="journal article" date="2019" name="Emerg. Microbes Infect.">
        <title>Comprehensive subspecies identification of 175 nontuberculous mycobacteria species based on 7547 genomic profiles.</title>
        <authorList>
            <person name="Matsumoto Y."/>
            <person name="Kinjo T."/>
            <person name="Motooka D."/>
            <person name="Nabeya D."/>
            <person name="Jung N."/>
            <person name="Uechi K."/>
            <person name="Horii T."/>
            <person name="Iida T."/>
            <person name="Fujita J."/>
            <person name="Nakamura S."/>
        </authorList>
    </citation>
    <scope>NUCLEOTIDE SEQUENCE [LARGE SCALE GENOMIC DNA]</scope>
    <source>
        <strain evidence="4 5">JCM 30275</strain>
    </source>
</reference>
<accession>A0A6N4WD16</accession>
<dbReference type="GO" id="GO:0008831">
    <property type="term" value="F:dTDP-4-dehydrorhamnose reductase activity"/>
    <property type="evidence" value="ECO:0007669"/>
    <property type="project" value="UniProtKB-EC"/>
</dbReference>
<evidence type="ECO:0000256" key="2">
    <source>
        <dbReference type="RuleBase" id="RU364082"/>
    </source>
</evidence>
<dbReference type="NCBIfam" id="TIGR01214">
    <property type="entry name" value="rmlD"/>
    <property type="match status" value="1"/>
</dbReference>
<evidence type="ECO:0000313" key="5">
    <source>
        <dbReference type="Proteomes" id="UP000467249"/>
    </source>
</evidence>
<dbReference type="PANTHER" id="PTHR10491:SF4">
    <property type="entry name" value="METHIONINE ADENOSYLTRANSFERASE 2 SUBUNIT BETA"/>
    <property type="match status" value="1"/>
</dbReference>
<keyword evidence="2" id="KW-0521">NADP</keyword>
<dbReference type="CDD" id="cd05254">
    <property type="entry name" value="dTDP_HR_like_SDR_e"/>
    <property type="match status" value="1"/>
</dbReference>
<gene>
    <name evidence="4" type="primary">rmlD</name>
    <name evidence="4" type="ORF">MANY_52630</name>
</gene>
<dbReference type="UniPathway" id="UPA00124"/>
<dbReference type="Proteomes" id="UP000467249">
    <property type="component" value="Chromosome"/>
</dbReference>
<dbReference type="AlphaFoldDB" id="A0A6N4WD16"/>
<evidence type="ECO:0000259" key="3">
    <source>
        <dbReference type="Pfam" id="PF04321"/>
    </source>
</evidence>
<evidence type="ECO:0000256" key="1">
    <source>
        <dbReference type="ARBA" id="ARBA00010944"/>
    </source>
</evidence>
<feature type="domain" description="RmlD-like substrate binding" evidence="3">
    <location>
        <begin position="4"/>
        <end position="281"/>
    </location>
</feature>
<proteinExistence type="inferred from homology"/>
<dbReference type="InterPro" id="IPR036291">
    <property type="entry name" value="NAD(P)-bd_dom_sf"/>
</dbReference>
<name>A0A6N4WD16_9MYCO</name>
<evidence type="ECO:0000313" key="4">
    <source>
        <dbReference type="EMBL" id="BBZ79926.1"/>
    </source>
</evidence>
<keyword evidence="5" id="KW-1185">Reference proteome</keyword>
<comment type="pathway">
    <text evidence="2">Carbohydrate biosynthesis; dTDP-L-rhamnose biosynthesis.</text>
</comment>
<dbReference type="GO" id="GO:0005829">
    <property type="term" value="C:cytosol"/>
    <property type="evidence" value="ECO:0007669"/>
    <property type="project" value="TreeGrafter"/>
</dbReference>
<dbReference type="KEGG" id="many:MANY_52630"/>
<comment type="similarity">
    <text evidence="1 2">Belongs to the dTDP-4-dehydrorhamnose reductase family.</text>
</comment>
<keyword evidence="2" id="KW-0560">Oxidoreductase</keyword>
<dbReference type="EC" id="1.1.1.133" evidence="2"/>
<dbReference type="Gene3D" id="3.40.50.720">
    <property type="entry name" value="NAD(P)-binding Rossmann-like Domain"/>
    <property type="match status" value="1"/>
</dbReference>
<dbReference type="Gene3D" id="3.90.25.10">
    <property type="entry name" value="UDP-galactose 4-epimerase, domain 1"/>
    <property type="match status" value="1"/>
</dbReference>